<organism evidence="9 10">
    <name type="scientific">Desulfoplanes formicivorans</name>
    <dbReference type="NCBI Taxonomy" id="1592317"/>
    <lineage>
        <taxon>Bacteria</taxon>
        <taxon>Pseudomonadati</taxon>
        <taxon>Thermodesulfobacteriota</taxon>
        <taxon>Desulfovibrionia</taxon>
        <taxon>Desulfovibrionales</taxon>
        <taxon>Desulfoplanaceae</taxon>
        <taxon>Desulfoplanes</taxon>
    </lineage>
</organism>
<dbReference type="AlphaFoldDB" id="A0A194ADH1"/>
<evidence type="ECO:0000256" key="1">
    <source>
        <dbReference type="ARBA" id="ARBA00004651"/>
    </source>
</evidence>
<evidence type="ECO:0000313" key="10">
    <source>
        <dbReference type="Proteomes" id="UP000095200"/>
    </source>
</evidence>
<keyword evidence="10" id="KW-1185">Reference proteome</keyword>
<reference evidence="10" key="1">
    <citation type="submission" date="2016-06" db="EMBL/GenBank/DDBJ databases">
        <title>Draft genome sequence of Desulfoplanes formicivorans strain Pf12B.</title>
        <authorList>
            <person name="Watanabe M."/>
            <person name="Kojima H."/>
            <person name="Fukui M."/>
        </authorList>
    </citation>
    <scope>NUCLEOTIDE SEQUENCE [LARGE SCALE GENOMIC DNA]</scope>
    <source>
        <strain evidence="10">Pf12B</strain>
    </source>
</reference>
<dbReference type="PANTHER" id="PTHR30625">
    <property type="entry name" value="PROTEIN TOLQ"/>
    <property type="match status" value="1"/>
</dbReference>
<feature type="transmembrane region" description="Helical" evidence="7">
    <location>
        <begin position="106"/>
        <end position="130"/>
    </location>
</feature>
<dbReference type="GO" id="GO:0017038">
    <property type="term" value="P:protein import"/>
    <property type="evidence" value="ECO:0007669"/>
    <property type="project" value="TreeGrafter"/>
</dbReference>
<dbReference type="Proteomes" id="UP000095200">
    <property type="component" value="Unassembled WGS sequence"/>
</dbReference>
<keyword evidence="5 7" id="KW-0472">Membrane</keyword>
<evidence type="ECO:0000256" key="2">
    <source>
        <dbReference type="ARBA" id="ARBA00022475"/>
    </source>
</evidence>
<keyword evidence="9" id="KW-0966">Cell projection</keyword>
<keyword evidence="9" id="KW-0282">Flagellum</keyword>
<keyword evidence="4 7" id="KW-1133">Transmembrane helix</keyword>
<comment type="subcellular location">
    <subcellularLocation>
        <location evidence="1">Cell membrane</location>
        <topology evidence="1">Multi-pass membrane protein</topology>
    </subcellularLocation>
    <subcellularLocation>
        <location evidence="6">Membrane</location>
        <topology evidence="6">Multi-pass membrane protein</topology>
    </subcellularLocation>
</comment>
<accession>A0A194ADH1</accession>
<evidence type="ECO:0000313" key="9">
    <source>
        <dbReference type="EMBL" id="GAU07393.1"/>
    </source>
</evidence>
<keyword evidence="3 7" id="KW-0812">Transmembrane</keyword>
<keyword evidence="6" id="KW-0653">Protein transport</keyword>
<dbReference type="EMBL" id="BDFE01000004">
    <property type="protein sequence ID" value="GAU07393.1"/>
    <property type="molecule type" value="Genomic_DNA"/>
</dbReference>
<dbReference type="InterPro" id="IPR050790">
    <property type="entry name" value="ExbB/TolQ_transport"/>
</dbReference>
<keyword evidence="6" id="KW-0813">Transport</keyword>
<feature type="transmembrane region" description="Helical" evidence="7">
    <location>
        <begin position="12"/>
        <end position="36"/>
    </location>
</feature>
<dbReference type="PANTHER" id="PTHR30625:SF11">
    <property type="entry name" value="MOTA_TOLQ_EXBB PROTON CHANNEL DOMAIN-CONTAINING PROTEIN"/>
    <property type="match status" value="1"/>
</dbReference>
<dbReference type="Pfam" id="PF01618">
    <property type="entry name" value="MotA_ExbB"/>
    <property type="match status" value="1"/>
</dbReference>
<protein>
    <submittedName>
        <fullName evidence="9">Flagellar motor protein MotA</fullName>
    </submittedName>
</protein>
<evidence type="ECO:0000256" key="3">
    <source>
        <dbReference type="ARBA" id="ARBA00022692"/>
    </source>
</evidence>
<feature type="transmembrane region" description="Helical" evidence="7">
    <location>
        <begin position="150"/>
        <end position="175"/>
    </location>
</feature>
<evidence type="ECO:0000256" key="4">
    <source>
        <dbReference type="ARBA" id="ARBA00022989"/>
    </source>
</evidence>
<dbReference type="STRING" id="1592317.DPF_0071"/>
<keyword evidence="2" id="KW-1003">Cell membrane</keyword>
<proteinExistence type="inferred from homology"/>
<dbReference type="RefSeq" id="WP_083254364.1">
    <property type="nucleotide sequence ID" value="NZ_BDFE01000004.1"/>
</dbReference>
<dbReference type="GO" id="GO:0005886">
    <property type="term" value="C:plasma membrane"/>
    <property type="evidence" value="ECO:0007669"/>
    <property type="project" value="UniProtKB-SubCell"/>
</dbReference>
<evidence type="ECO:0000256" key="7">
    <source>
        <dbReference type="SAM" id="Phobius"/>
    </source>
</evidence>
<dbReference type="InterPro" id="IPR002898">
    <property type="entry name" value="MotA_ExbB_proton_chnl"/>
</dbReference>
<evidence type="ECO:0000259" key="8">
    <source>
        <dbReference type="Pfam" id="PF01618"/>
    </source>
</evidence>
<name>A0A194ADH1_9BACT</name>
<gene>
    <name evidence="9" type="ORF">DPF_0071</name>
</gene>
<comment type="caution">
    <text evidence="9">The sequence shown here is derived from an EMBL/GenBank/DDBJ whole genome shotgun (WGS) entry which is preliminary data.</text>
</comment>
<evidence type="ECO:0000256" key="6">
    <source>
        <dbReference type="RuleBase" id="RU004057"/>
    </source>
</evidence>
<feature type="domain" description="MotA/TolQ/ExbB proton channel" evidence="8">
    <location>
        <begin position="97"/>
        <end position="187"/>
    </location>
</feature>
<comment type="similarity">
    <text evidence="6">Belongs to the exbB/tolQ family.</text>
</comment>
<keyword evidence="9" id="KW-0969">Cilium</keyword>
<evidence type="ECO:0000256" key="5">
    <source>
        <dbReference type="ARBA" id="ARBA00023136"/>
    </source>
</evidence>
<sequence length="214" mass="23189">MSLAHIARESLNYLYSGGMIMIPLLLVSVCMWALIFRKLVTFSTMFKKEVPFRECLDARSRPNPSGAPWQQRLVALFFDQRTGDPSFDMTLAVSLAKTQSAQARRYIGTILVLAAAAPLLGLLGTVTGMISTFDVMAQFGTGNAKAMASGISQALITTQTGLFIAVPGLFMGNFLRRRAENLADKMQRFAIRLVGEGGSAHLSTQCTVSGESGR</sequence>